<proteinExistence type="predicted"/>
<feature type="domain" description="Metallo-beta-lactamase" evidence="1">
    <location>
        <begin position="12"/>
        <end position="188"/>
    </location>
</feature>
<dbReference type="InterPro" id="IPR001279">
    <property type="entry name" value="Metallo-B-lactamas"/>
</dbReference>
<dbReference type="Proteomes" id="UP000739538">
    <property type="component" value="Unassembled WGS sequence"/>
</dbReference>
<name>A0A956NH56_UNCEI</name>
<dbReference type="PANTHER" id="PTHR47619:SF1">
    <property type="entry name" value="EXODEOXYRIBONUCLEASE WALJ"/>
    <property type="match status" value="1"/>
</dbReference>
<evidence type="ECO:0000313" key="2">
    <source>
        <dbReference type="EMBL" id="MCA9758771.1"/>
    </source>
</evidence>
<reference evidence="2" key="1">
    <citation type="submission" date="2020-04" db="EMBL/GenBank/DDBJ databases">
        <authorList>
            <person name="Zhang T."/>
        </authorList>
    </citation>
    <scope>NUCLEOTIDE SEQUENCE</scope>
    <source>
        <strain evidence="2">HKST-UBA02</strain>
    </source>
</reference>
<dbReference type="InterPro" id="IPR036866">
    <property type="entry name" value="RibonucZ/Hydroxyglut_hydro"/>
</dbReference>
<dbReference type="EMBL" id="JAGQHS010000210">
    <property type="protein sequence ID" value="MCA9758771.1"/>
    <property type="molecule type" value="Genomic_DNA"/>
</dbReference>
<dbReference type="PANTHER" id="PTHR47619">
    <property type="entry name" value="METALLO-HYDROLASE YYCJ-RELATED"/>
    <property type="match status" value="1"/>
</dbReference>
<sequence>MLQICALASGSSGNATVVSSGTTHLLVDAGASAGLIVDRLADLELAPPDLSGILVTHSHGDHYRSVGTLHARFGVPVFVDPSTAAALRRKARRTSWKRVTETAPIPELVGDIEVEALDTSHGDPQRDGRTVCFQFRHGRRRVAVVTDLGSYDDRLVGSLKGVDAILLEANYEESVVRRKLSDRTHSFHWRHLRTALGPRGHLSNAQCGNLLYEILAGPWTRVLLGHLSENHPDRELDNNDFETARRTVEDVFTKRGSSSPTIHRTWRTGREPGRRSDLIVTS</sequence>
<gene>
    <name evidence="2" type="ORF">KDA27_23460</name>
</gene>
<dbReference type="InterPro" id="IPR052533">
    <property type="entry name" value="WalJ/YycJ-like"/>
</dbReference>
<dbReference type="AlphaFoldDB" id="A0A956NH56"/>
<comment type="caution">
    <text evidence="2">The sequence shown here is derived from an EMBL/GenBank/DDBJ whole genome shotgun (WGS) entry which is preliminary data.</text>
</comment>
<reference evidence="2" key="2">
    <citation type="journal article" date="2021" name="Microbiome">
        <title>Successional dynamics and alternative stable states in a saline activated sludge microbial community over 9 years.</title>
        <authorList>
            <person name="Wang Y."/>
            <person name="Ye J."/>
            <person name="Ju F."/>
            <person name="Liu L."/>
            <person name="Boyd J.A."/>
            <person name="Deng Y."/>
            <person name="Parks D.H."/>
            <person name="Jiang X."/>
            <person name="Yin X."/>
            <person name="Woodcroft B.J."/>
            <person name="Tyson G.W."/>
            <person name="Hugenholtz P."/>
            <person name="Polz M.F."/>
            <person name="Zhang T."/>
        </authorList>
    </citation>
    <scope>NUCLEOTIDE SEQUENCE</scope>
    <source>
        <strain evidence="2">HKST-UBA02</strain>
    </source>
</reference>
<protein>
    <submittedName>
        <fullName evidence="2">MBL fold metallo-hydrolase</fullName>
    </submittedName>
</protein>
<evidence type="ECO:0000259" key="1">
    <source>
        <dbReference type="SMART" id="SM00849"/>
    </source>
</evidence>
<accession>A0A956NH56</accession>
<organism evidence="2 3">
    <name type="scientific">Eiseniibacteriota bacterium</name>
    <dbReference type="NCBI Taxonomy" id="2212470"/>
    <lineage>
        <taxon>Bacteria</taxon>
        <taxon>Candidatus Eiseniibacteriota</taxon>
    </lineage>
</organism>
<evidence type="ECO:0000313" key="3">
    <source>
        <dbReference type="Proteomes" id="UP000739538"/>
    </source>
</evidence>
<dbReference type="Gene3D" id="3.60.15.10">
    <property type="entry name" value="Ribonuclease Z/Hydroxyacylglutathione hydrolase-like"/>
    <property type="match status" value="1"/>
</dbReference>
<dbReference type="SMART" id="SM00849">
    <property type="entry name" value="Lactamase_B"/>
    <property type="match status" value="1"/>
</dbReference>
<dbReference type="SUPFAM" id="SSF56281">
    <property type="entry name" value="Metallo-hydrolase/oxidoreductase"/>
    <property type="match status" value="1"/>
</dbReference>
<dbReference type="Pfam" id="PF12706">
    <property type="entry name" value="Lactamase_B_2"/>
    <property type="match status" value="1"/>
</dbReference>